<name>A0A517QS35_9PLAN</name>
<dbReference type="Pfam" id="PF13646">
    <property type="entry name" value="HEAT_2"/>
    <property type="match status" value="1"/>
</dbReference>
<dbReference type="AlphaFoldDB" id="A0A517QS35"/>
<dbReference type="GO" id="GO:0016491">
    <property type="term" value="F:oxidoreductase activity"/>
    <property type="evidence" value="ECO:0007669"/>
    <property type="project" value="TreeGrafter"/>
</dbReference>
<dbReference type="Gene3D" id="1.25.10.10">
    <property type="entry name" value="Leucine-rich Repeat Variant"/>
    <property type="match status" value="3"/>
</dbReference>
<dbReference type="SMART" id="SM00567">
    <property type="entry name" value="EZ_HEAT"/>
    <property type="match status" value="6"/>
</dbReference>
<dbReference type="InterPro" id="IPR004155">
    <property type="entry name" value="PBS_lyase_HEAT"/>
</dbReference>
<reference evidence="2 3" key="1">
    <citation type="submission" date="2019-02" db="EMBL/GenBank/DDBJ databases">
        <title>Deep-cultivation of Planctomycetes and their phenomic and genomic characterization uncovers novel biology.</title>
        <authorList>
            <person name="Wiegand S."/>
            <person name="Jogler M."/>
            <person name="Boedeker C."/>
            <person name="Pinto D."/>
            <person name="Vollmers J."/>
            <person name="Rivas-Marin E."/>
            <person name="Kohn T."/>
            <person name="Peeters S.H."/>
            <person name="Heuer A."/>
            <person name="Rast P."/>
            <person name="Oberbeckmann S."/>
            <person name="Bunk B."/>
            <person name="Jeske O."/>
            <person name="Meyerdierks A."/>
            <person name="Storesund J.E."/>
            <person name="Kallscheuer N."/>
            <person name="Luecker S."/>
            <person name="Lage O.M."/>
            <person name="Pohl T."/>
            <person name="Merkel B.J."/>
            <person name="Hornburger P."/>
            <person name="Mueller R.-W."/>
            <person name="Bruemmer F."/>
            <person name="Labrenz M."/>
            <person name="Spormann A.M."/>
            <person name="Op den Camp H."/>
            <person name="Overmann J."/>
            <person name="Amann R."/>
            <person name="Jetten M.S.M."/>
            <person name="Mascher T."/>
            <person name="Medema M.H."/>
            <person name="Devos D.P."/>
            <person name="Kaster A.-K."/>
            <person name="Ovreas L."/>
            <person name="Rohde M."/>
            <person name="Galperin M.Y."/>
            <person name="Jogler C."/>
        </authorList>
    </citation>
    <scope>NUCLEOTIDE SEQUENCE [LARGE SCALE GENOMIC DNA]</scope>
    <source>
        <strain evidence="2 3">Mal48</strain>
    </source>
</reference>
<dbReference type="OrthoDB" id="272019at2"/>
<dbReference type="RefSeq" id="WP_145202395.1">
    <property type="nucleotide sequence ID" value="NZ_CP036267.1"/>
</dbReference>
<gene>
    <name evidence="2" type="ORF">Mal48_37040</name>
</gene>
<evidence type="ECO:0000256" key="1">
    <source>
        <dbReference type="SAM" id="Phobius"/>
    </source>
</evidence>
<dbReference type="PANTHER" id="PTHR12697:SF5">
    <property type="entry name" value="DEOXYHYPUSINE HYDROXYLASE"/>
    <property type="match status" value="1"/>
</dbReference>
<keyword evidence="3" id="KW-1185">Reference proteome</keyword>
<keyword evidence="1" id="KW-0472">Membrane</keyword>
<dbReference type="PANTHER" id="PTHR12697">
    <property type="entry name" value="PBS LYASE HEAT-LIKE PROTEIN"/>
    <property type="match status" value="1"/>
</dbReference>
<keyword evidence="2" id="KW-0456">Lyase</keyword>
<keyword evidence="1" id="KW-0812">Transmembrane</keyword>
<accession>A0A517QS35</accession>
<dbReference type="EMBL" id="CP036267">
    <property type="protein sequence ID" value="QDT34444.1"/>
    <property type="molecule type" value="Genomic_DNA"/>
</dbReference>
<protein>
    <submittedName>
        <fullName evidence="2">PBS lyase HEAT-like repeat protein</fullName>
    </submittedName>
</protein>
<evidence type="ECO:0000313" key="3">
    <source>
        <dbReference type="Proteomes" id="UP000315724"/>
    </source>
</evidence>
<dbReference type="SUPFAM" id="SSF48371">
    <property type="entry name" value="ARM repeat"/>
    <property type="match status" value="2"/>
</dbReference>
<dbReference type="Proteomes" id="UP000315724">
    <property type="component" value="Chromosome"/>
</dbReference>
<dbReference type="KEGG" id="tpol:Mal48_37040"/>
<sequence precursor="true">MQRIQHASDIRFYFAIPFSFMLCLFAATVVAAEEEKKYGELTLDEWSQLVKSSDFKTLGQPVYVNGLTSIVKDEEAPWASRRQAAETLGRIGQDAKSAIPLLEELLKNPGDRPVDTRLWVLKSLSLYGTVAADLDVQIRDIILNEEFPHLIRVNAMETLGRIGKNGNVALPTYLKVLQEKSRQEQAGQNELRVAAVEALWILGPAAAPALSALVDAAREDRVPMRLAAITSIGQIGPRGEIAIPTLVDAILFDDAGEVREAAADALGKIGSDSIRALQHLQKDHDESVRRYVIRSIKQMKTSDEVTQLLETGLQDSSEIIQTEAAAEALRRDVTHQAAQQILLDHLGAVERRVRLNAYQALDEHLEKSPALQQAVLKIANDLDIPPLERSSAKKLLRKLTFDQRESPKSQNN</sequence>
<dbReference type="GO" id="GO:0016829">
    <property type="term" value="F:lyase activity"/>
    <property type="evidence" value="ECO:0007669"/>
    <property type="project" value="UniProtKB-KW"/>
</dbReference>
<keyword evidence="1" id="KW-1133">Transmembrane helix</keyword>
<dbReference type="InterPro" id="IPR011989">
    <property type="entry name" value="ARM-like"/>
</dbReference>
<proteinExistence type="predicted"/>
<dbReference type="InterPro" id="IPR016024">
    <property type="entry name" value="ARM-type_fold"/>
</dbReference>
<organism evidence="2 3">
    <name type="scientific">Thalassoglobus polymorphus</name>
    <dbReference type="NCBI Taxonomy" id="2527994"/>
    <lineage>
        <taxon>Bacteria</taxon>
        <taxon>Pseudomonadati</taxon>
        <taxon>Planctomycetota</taxon>
        <taxon>Planctomycetia</taxon>
        <taxon>Planctomycetales</taxon>
        <taxon>Planctomycetaceae</taxon>
        <taxon>Thalassoglobus</taxon>
    </lineage>
</organism>
<evidence type="ECO:0000313" key="2">
    <source>
        <dbReference type="EMBL" id="QDT34444.1"/>
    </source>
</evidence>
<dbReference type="Pfam" id="PF03130">
    <property type="entry name" value="HEAT_PBS"/>
    <property type="match status" value="1"/>
</dbReference>
<feature type="transmembrane region" description="Helical" evidence="1">
    <location>
        <begin position="12"/>
        <end position="32"/>
    </location>
</feature>